<dbReference type="PIRSF" id="PIRSF008502">
    <property type="entry name" value="UCP008502"/>
    <property type="match status" value="1"/>
</dbReference>
<organism evidence="1 2">
    <name type="scientific">Paenibacillus ginsengarvi</name>
    <dbReference type="NCBI Taxonomy" id="400777"/>
    <lineage>
        <taxon>Bacteria</taxon>
        <taxon>Bacillati</taxon>
        <taxon>Bacillota</taxon>
        <taxon>Bacilli</taxon>
        <taxon>Bacillales</taxon>
        <taxon>Paenibacillaceae</taxon>
        <taxon>Paenibacillus</taxon>
    </lineage>
</organism>
<evidence type="ECO:0000313" key="1">
    <source>
        <dbReference type="EMBL" id="RKN66143.1"/>
    </source>
</evidence>
<dbReference type="Proteomes" id="UP000282311">
    <property type="component" value="Unassembled WGS sequence"/>
</dbReference>
<dbReference type="RefSeq" id="WP_120751269.1">
    <property type="nucleotide sequence ID" value="NZ_RBAH01000034.1"/>
</dbReference>
<dbReference type="Pfam" id="PF08002">
    <property type="entry name" value="DUF1697"/>
    <property type="match status" value="1"/>
</dbReference>
<dbReference type="Gene3D" id="3.30.70.1280">
    <property type="entry name" value="SP0830-like domains"/>
    <property type="match status" value="1"/>
</dbReference>
<keyword evidence="2" id="KW-1185">Reference proteome</keyword>
<dbReference type="OrthoDB" id="9806494at2"/>
<gene>
    <name evidence="1" type="ORF">D7M11_31420</name>
</gene>
<dbReference type="EMBL" id="RBAH01000034">
    <property type="protein sequence ID" value="RKN66143.1"/>
    <property type="molecule type" value="Genomic_DNA"/>
</dbReference>
<proteinExistence type="predicted"/>
<dbReference type="SUPFAM" id="SSF160379">
    <property type="entry name" value="SP0830-like"/>
    <property type="match status" value="1"/>
</dbReference>
<sequence length="181" mass="19909">MAIYVALLRGINVGGKNKIKMADLKKALERVGLGRVQTYIQSGNIVFEAEEEAAALTGRMESLIKNEFGIAATVFLRTAEEWKRLIADCPYAPGALAEGESLQVSLLSEAPLPQKVDFLAEVKSGDDEYRLQGRELYMLLRQSILDSKLAASTQKLGDQVTTRNWNTISKLGDMVKAMEEG</sequence>
<dbReference type="AlphaFoldDB" id="A0A3B0B076"/>
<dbReference type="InterPro" id="IPR012545">
    <property type="entry name" value="DUF1697"/>
</dbReference>
<dbReference type="PANTHER" id="PTHR36439:SF1">
    <property type="entry name" value="DUF1697 DOMAIN-CONTAINING PROTEIN"/>
    <property type="match status" value="1"/>
</dbReference>
<evidence type="ECO:0000313" key="2">
    <source>
        <dbReference type="Proteomes" id="UP000282311"/>
    </source>
</evidence>
<comment type="caution">
    <text evidence="1">The sequence shown here is derived from an EMBL/GenBank/DDBJ whole genome shotgun (WGS) entry which is preliminary data.</text>
</comment>
<name>A0A3B0B076_9BACL</name>
<protein>
    <submittedName>
        <fullName evidence="1">DUF1697 domain-containing protein</fullName>
    </submittedName>
</protein>
<reference evidence="1 2" key="1">
    <citation type="journal article" date="2007" name="Int. J. Syst. Evol. Microbiol.">
        <title>Paenibacillus ginsengarvi sp. nov., isolated from soil from ginseng cultivation.</title>
        <authorList>
            <person name="Yoon M.H."/>
            <person name="Ten L.N."/>
            <person name="Im W.T."/>
        </authorList>
    </citation>
    <scope>NUCLEOTIDE SEQUENCE [LARGE SCALE GENOMIC DNA]</scope>
    <source>
        <strain evidence="1 2">KCTC 13059</strain>
    </source>
</reference>
<accession>A0A3B0B076</accession>
<dbReference type="PANTHER" id="PTHR36439">
    <property type="entry name" value="BLL4334 PROTEIN"/>
    <property type="match status" value="1"/>
</dbReference>